<sequence>MMRAASSGSATATPSDPQFTLRELHERLGGVLSEGATGIVYSLKGYPGLIVKAIRIDDLGKDSVDAIRLELAALPDISHPGAPRRRQVVEDEGFIYVVTDRHDKTLEDLLAEHRRRKSPVSTRLILSAVKQLAAALVHLHSASGVGADGLVHHDLRPTNILISEDGEHFVIADLGLSRNALLSESTFAGTAAYRAPEALLRNEASPASDMWSLGAILYELATLRRPGFLEGREPREVFVDRWKPDLSGVVDGFVKDVLERIFVLEPDKRLTAKELHAMLTTSDVSVDELRAQYAMLKCRLSSLETALSDNNARIALLEEELKVKSGRIAALETALETGAAKIGALEDRMAALESRLAQAGARMNAANPQPGLLLLPRLARAAHMNDTETVRMLLRERFRIGQRDKQGLTALMHAAQQGHTGPAKLLAEKEKGLKDRNGWTALMHATHNNQPEVVKILAPREHGKRNKNGRTALMMAAEEGHAEAASVLAPYEADLIDSEGKTALMLAARAGHEAVVEALDPTDDRGVTALMRAAGRNDAEAVRALVPIQRGRKTTTEVTINGRCMRKGTALMLAAAHGYAEVAELLAGPEGGVMVDGWSALMLAARCGRSDDPLADHPRCVELLVGHEGGISGWTGLIYAAYRGDIEAVRDNLHMRGSRDAGGWTALMWAACNGHPECVRLLVKDEGGMQTTEGWTALMGAAHNNAVECARLLRESERDLKTACSCRGYPPGTTALDIAKEKDHGEVVEILSGEIYSISSRQVCQLLSE</sequence>
<evidence type="ECO:0000313" key="4">
    <source>
        <dbReference type="EMBL" id="EFO64006.1"/>
    </source>
</evidence>
<dbReference type="PANTHER" id="PTHR24120:SF4">
    <property type="entry name" value="GH07239P"/>
    <property type="match status" value="1"/>
</dbReference>
<dbReference type="Gene3D" id="1.10.510.10">
    <property type="entry name" value="Transferase(Phosphotransferase) domain 1"/>
    <property type="match status" value="1"/>
</dbReference>
<evidence type="ECO:0000259" key="3">
    <source>
        <dbReference type="PROSITE" id="PS50011"/>
    </source>
</evidence>
<keyword evidence="2" id="KW-0175">Coiled coil</keyword>
<feature type="repeat" description="ANK" evidence="1">
    <location>
        <begin position="468"/>
        <end position="500"/>
    </location>
</feature>
<dbReference type="InterPro" id="IPR036770">
    <property type="entry name" value="Ankyrin_rpt-contain_sf"/>
</dbReference>
<dbReference type="GO" id="GO:0005524">
    <property type="term" value="F:ATP binding"/>
    <property type="evidence" value="ECO:0007669"/>
    <property type="project" value="InterPro"/>
</dbReference>
<dbReference type="SUPFAM" id="SSF48403">
    <property type="entry name" value="Ankyrin repeat"/>
    <property type="match status" value="1"/>
</dbReference>
<keyword evidence="4" id="KW-0808">Transferase</keyword>
<protein>
    <submittedName>
        <fullName evidence="4">Kinase, NEK</fullName>
    </submittedName>
</protein>
<comment type="caution">
    <text evidence="4">The sequence shown here is derived from an EMBL/GenBank/DDBJ whole genome shotgun (WGS) entry which is preliminary data.</text>
</comment>
<evidence type="ECO:0000256" key="1">
    <source>
        <dbReference type="PROSITE-ProRule" id="PRU00023"/>
    </source>
</evidence>
<feature type="coiled-coil region" evidence="2">
    <location>
        <begin position="286"/>
        <end position="362"/>
    </location>
</feature>
<evidence type="ECO:0000313" key="5">
    <source>
        <dbReference type="Proteomes" id="UP000008974"/>
    </source>
</evidence>
<dbReference type="SUPFAM" id="SSF56112">
    <property type="entry name" value="Protein kinase-like (PK-like)"/>
    <property type="match status" value="1"/>
</dbReference>
<dbReference type="OMA" id="TINGRCM"/>
<reference evidence="4 5" key="1">
    <citation type="journal article" date="2010" name="BMC Genomics">
        <title>Genome analysis and comparative genomics of a Giardia intestinalis assemblage E isolate.</title>
        <authorList>
            <person name="Jerlstrom-Hultqvist J."/>
            <person name="Franzen O."/>
            <person name="Ankarklev J."/>
            <person name="Xu F."/>
            <person name="Nohynkova E."/>
            <person name="Andersson J.O."/>
            <person name="Svard S.G."/>
            <person name="Andersson B."/>
        </authorList>
    </citation>
    <scope>NUCLEOTIDE SEQUENCE [LARGE SCALE GENOMIC DNA]</scope>
    <source>
        <strain evidence="4 5">P15</strain>
    </source>
</reference>
<proteinExistence type="predicted"/>
<organism evidence="4 5">
    <name type="scientific">Giardia intestinalis (strain P15)</name>
    <name type="common">Giardia lamblia</name>
    <dbReference type="NCBI Taxonomy" id="658858"/>
    <lineage>
        <taxon>Eukaryota</taxon>
        <taxon>Metamonada</taxon>
        <taxon>Diplomonadida</taxon>
        <taxon>Hexamitidae</taxon>
        <taxon>Giardiinae</taxon>
        <taxon>Giardia</taxon>
    </lineage>
</organism>
<dbReference type="Pfam" id="PF12796">
    <property type="entry name" value="Ank_2"/>
    <property type="match status" value="4"/>
</dbReference>
<dbReference type="EMBL" id="ACVC01000108">
    <property type="protein sequence ID" value="EFO64006.1"/>
    <property type="molecule type" value="Genomic_DNA"/>
</dbReference>
<dbReference type="SMART" id="SM00248">
    <property type="entry name" value="ANK"/>
    <property type="match status" value="10"/>
</dbReference>
<dbReference type="PROSITE" id="PS50088">
    <property type="entry name" value="ANK_REPEAT"/>
    <property type="match status" value="1"/>
</dbReference>
<dbReference type="InterPro" id="IPR002110">
    <property type="entry name" value="Ankyrin_rpt"/>
</dbReference>
<dbReference type="Proteomes" id="UP000008974">
    <property type="component" value="Unassembled WGS sequence"/>
</dbReference>
<dbReference type="InterPro" id="IPR008266">
    <property type="entry name" value="Tyr_kinase_AS"/>
</dbReference>
<keyword evidence="4" id="KW-0418">Kinase</keyword>
<dbReference type="STRING" id="658858.E1F0M4"/>
<dbReference type="PANTHER" id="PTHR24120">
    <property type="entry name" value="GH07239P"/>
    <property type="match status" value="1"/>
</dbReference>
<dbReference type="Gene3D" id="1.25.40.20">
    <property type="entry name" value="Ankyrin repeat-containing domain"/>
    <property type="match status" value="5"/>
</dbReference>
<dbReference type="Gene3D" id="1.20.5.170">
    <property type="match status" value="1"/>
</dbReference>
<name>E1F0M4_GIAIA</name>
<dbReference type="OrthoDB" id="541276at2759"/>
<dbReference type="SUPFAM" id="SSF57997">
    <property type="entry name" value="Tropomyosin"/>
    <property type="match status" value="1"/>
</dbReference>
<dbReference type="CDD" id="cd00180">
    <property type="entry name" value="PKc"/>
    <property type="match status" value="1"/>
</dbReference>
<dbReference type="InterPro" id="IPR000719">
    <property type="entry name" value="Prot_kinase_dom"/>
</dbReference>
<dbReference type="InterPro" id="IPR011009">
    <property type="entry name" value="Kinase-like_dom_sf"/>
</dbReference>
<dbReference type="AlphaFoldDB" id="E1F0M4"/>
<feature type="domain" description="Protein kinase" evidence="3">
    <location>
        <begin position="26"/>
        <end position="279"/>
    </location>
</feature>
<keyword evidence="1" id="KW-0040">ANK repeat</keyword>
<dbReference type="Pfam" id="PF00069">
    <property type="entry name" value="Pkinase"/>
    <property type="match status" value="1"/>
</dbReference>
<dbReference type="FunFam" id="1.10.510.10:FF:000844">
    <property type="entry name" value="Kinase, NEK"/>
    <property type="match status" value="1"/>
</dbReference>
<gene>
    <name evidence="4" type="ORF">GLP15_3881</name>
</gene>
<dbReference type="PROSITE" id="PS50011">
    <property type="entry name" value="PROTEIN_KINASE_DOM"/>
    <property type="match status" value="1"/>
</dbReference>
<dbReference type="PROSITE" id="PS00109">
    <property type="entry name" value="PROTEIN_KINASE_TYR"/>
    <property type="match status" value="1"/>
</dbReference>
<dbReference type="VEuPathDB" id="GiardiaDB:GLP15_3881"/>
<accession>E1F0M4</accession>
<evidence type="ECO:0000256" key="2">
    <source>
        <dbReference type="SAM" id="Coils"/>
    </source>
</evidence>
<dbReference type="PROSITE" id="PS50297">
    <property type="entry name" value="ANK_REP_REGION"/>
    <property type="match status" value="1"/>
</dbReference>
<dbReference type="GO" id="GO:0004672">
    <property type="term" value="F:protein kinase activity"/>
    <property type="evidence" value="ECO:0007669"/>
    <property type="project" value="InterPro"/>
</dbReference>